<dbReference type="InterPro" id="IPR013815">
    <property type="entry name" value="ATP_grasp_subdomain_1"/>
</dbReference>
<dbReference type="EMBL" id="CAEZVB010000133">
    <property type="protein sequence ID" value="CAB4632907.1"/>
    <property type="molecule type" value="Genomic_DNA"/>
</dbReference>
<evidence type="ECO:0000256" key="7">
    <source>
        <dbReference type="ARBA" id="ARBA00022960"/>
    </source>
</evidence>
<dbReference type="GO" id="GO:0008716">
    <property type="term" value="F:D-alanine-D-alanine ligase activity"/>
    <property type="evidence" value="ECO:0007669"/>
    <property type="project" value="InterPro"/>
</dbReference>
<dbReference type="AlphaFoldDB" id="A0A6J6J712"/>
<organism evidence="11">
    <name type="scientific">freshwater metagenome</name>
    <dbReference type="NCBI Taxonomy" id="449393"/>
    <lineage>
        <taxon>unclassified sequences</taxon>
        <taxon>metagenomes</taxon>
        <taxon>ecological metagenomes</taxon>
    </lineage>
</organism>
<dbReference type="Gene3D" id="3.30.470.20">
    <property type="entry name" value="ATP-grasp fold, B domain"/>
    <property type="match status" value="1"/>
</dbReference>
<dbReference type="GO" id="GO:0009252">
    <property type="term" value="P:peptidoglycan biosynthetic process"/>
    <property type="evidence" value="ECO:0007669"/>
    <property type="project" value="UniProtKB-KW"/>
</dbReference>
<keyword evidence="5" id="KW-0547">Nucleotide-binding</keyword>
<keyword evidence="3" id="KW-0963">Cytoplasm</keyword>
<dbReference type="InterPro" id="IPR005905">
    <property type="entry name" value="D_ala_D_ala"/>
</dbReference>
<gene>
    <name evidence="11" type="ORF">UFOPK1908_01582</name>
    <name evidence="12" type="ORF">UFOPK3576_01335</name>
</gene>
<dbReference type="InterPro" id="IPR016185">
    <property type="entry name" value="PreATP-grasp_dom_sf"/>
</dbReference>
<evidence type="ECO:0000259" key="10">
    <source>
        <dbReference type="PROSITE" id="PS50975"/>
    </source>
</evidence>
<comment type="subcellular location">
    <subcellularLocation>
        <location evidence="1">Cytoplasm</location>
    </subcellularLocation>
</comment>
<dbReference type="PIRSF" id="PIRSF039102">
    <property type="entry name" value="Ddl/VanB"/>
    <property type="match status" value="1"/>
</dbReference>
<sequence length="320" mass="33697">MSSFLVLSGGLSPERDVSLRSGRRVAEALRLVVNAEVLEADVDAGLIQSLLNLQPDCVIPVLHGAAGEDGALRDVLTSMQLPYIGATGAAARLAFEKPVAKALLAQAGVSTPAVLALPHATFRELGATALLDGIRDYLGLPIMVKPSSGGSALGCSIVRTAQDFPPAMVGAFAYSEFAMMEQYIKGTEVAISVLETNDGITALPAVEIVPQSGIYDYNSRYTAGTTEFFVPARLSSDVTAECARIAVLAHQVLGLRDWSRTDLIIDESGTPWFLETNAAPGLTETSLYPQALAAAGLNLGEVTKALVEHAILRNERAFTA</sequence>
<evidence type="ECO:0000256" key="4">
    <source>
        <dbReference type="ARBA" id="ARBA00022598"/>
    </source>
</evidence>
<evidence type="ECO:0000256" key="8">
    <source>
        <dbReference type="ARBA" id="ARBA00022984"/>
    </source>
</evidence>
<dbReference type="HAMAP" id="MF_00047">
    <property type="entry name" value="Dala_Dala_lig"/>
    <property type="match status" value="1"/>
</dbReference>
<keyword evidence="7" id="KW-0133">Cell shape</keyword>
<evidence type="ECO:0000313" key="11">
    <source>
        <dbReference type="EMBL" id="CAB4632907.1"/>
    </source>
</evidence>
<evidence type="ECO:0000313" key="12">
    <source>
        <dbReference type="EMBL" id="CAB4914373.1"/>
    </source>
</evidence>
<comment type="similarity">
    <text evidence="2">Belongs to the D-alanine--D-alanine ligase family.</text>
</comment>
<dbReference type="GO" id="GO:0005524">
    <property type="term" value="F:ATP binding"/>
    <property type="evidence" value="ECO:0007669"/>
    <property type="project" value="UniProtKB-KW"/>
</dbReference>
<keyword evidence="8" id="KW-0573">Peptidoglycan synthesis</keyword>
<dbReference type="Gene3D" id="3.30.1490.20">
    <property type="entry name" value="ATP-grasp fold, A domain"/>
    <property type="match status" value="1"/>
</dbReference>
<dbReference type="GO" id="GO:0005737">
    <property type="term" value="C:cytoplasm"/>
    <property type="evidence" value="ECO:0007669"/>
    <property type="project" value="UniProtKB-SubCell"/>
</dbReference>
<evidence type="ECO:0000256" key="2">
    <source>
        <dbReference type="ARBA" id="ARBA00010871"/>
    </source>
</evidence>
<accession>A0A6J6J712</accession>
<dbReference type="GO" id="GO:0008360">
    <property type="term" value="P:regulation of cell shape"/>
    <property type="evidence" value="ECO:0007669"/>
    <property type="project" value="UniProtKB-KW"/>
</dbReference>
<dbReference type="PROSITE" id="PS00844">
    <property type="entry name" value="DALA_DALA_LIGASE_2"/>
    <property type="match status" value="1"/>
</dbReference>
<dbReference type="InterPro" id="IPR011095">
    <property type="entry name" value="Dala_Dala_lig_C"/>
</dbReference>
<dbReference type="GO" id="GO:0071555">
    <property type="term" value="P:cell wall organization"/>
    <property type="evidence" value="ECO:0007669"/>
    <property type="project" value="UniProtKB-KW"/>
</dbReference>
<dbReference type="SUPFAM" id="SSF52440">
    <property type="entry name" value="PreATP-grasp domain"/>
    <property type="match status" value="1"/>
</dbReference>
<keyword evidence="9" id="KW-0961">Cell wall biogenesis/degradation</keyword>
<evidence type="ECO:0000256" key="3">
    <source>
        <dbReference type="ARBA" id="ARBA00022490"/>
    </source>
</evidence>
<protein>
    <submittedName>
        <fullName evidence="11">Unannotated protein</fullName>
    </submittedName>
</protein>
<dbReference type="PANTHER" id="PTHR23132">
    <property type="entry name" value="D-ALANINE--D-ALANINE LIGASE"/>
    <property type="match status" value="1"/>
</dbReference>
<evidence type="ECO:0000256" key="1">
    <source>
        <dbReference type="ARBA" id="ARBA00004496"/>
    </source>
</evidence>
<keyword evidence="6" id="KW-0067">ATP-binding</keyword>
<feature type="domain" description="ATP-grasp" evidence="10">
    <location>
        <begin position="101"/>
        <end position="308"/>
    </location>
</feature>
<evidence type="ECO:0000256" key="9">
    <source>
        <dbReference type="ARBA" id="ARBA00023316"/>
    </source>
</evidence>
<evidence type="ECO:0000256" key="5">
    <source>
        <dbReference type="ARBA" id="ARBA00022741"/>
    </source>
</evidence>
<name>A0A6J6J712_9ZZZZ</name>
<keyword evidence="4" id="KW-0436">Ligase</keyword>
<dbReference type="InterPro" id="IPR000291">
    <property type="entry name" value="D-Ala_lig_Van_CS"/>
</dbReference>
<dbReference type="PROSITE" id="PS50975">
    <property type="entry name" value="ATP_GRASP"/>
    <property type="match status" value="1"/>
</dbReference>
<dbReference type="GO" id="GO:0046872">
    <property type="term" value="F:metal ion binding"/>
    <property type="evidence" value="ECO:0007669"/>
    <property type="project" value="InterPro"/>
</dbReference>
<dbReference type="SUPFAM" id="SSF56059">
    <property type="entry name" value="Glutathione synthetase ATP-binding domain-like"/>
    <property type="match status" value="1"/>
</dbReference>
<proteinExistence type="inferred from homology"/>
<dbReference type="EMBL" id="CAFBMO010000068">
    <property type="protein sequence ID" value="CAB4914373.1"/>
    <property type="molecule type" value="Genomic_DNA"/>
</dbReference>
<evidence type="ECO:0000256" key="6">
    <source>
        <dbReference type="ARBA" id="ARBA00022840"/>
    </source>
</evidence>
<dbReference type="InterPro" id="IPR011761">
    <property type="entry name" value="ATP-grasp"/>
</dbReference>
<dbReference type="Gene3D" id="3.40.50.20">
    <property type="match status" value="1"/>
</dbReference>
<reference evidence="11" key="1">
    <citation type="submission" date="2020-05" db="EMBL/GenBank/DDBJ databases">
        <authorList>
            <person name="Chiriac C."/>
            <person name="Salcher M."/>
            <person name="Ghai R."/>
            <person name="Kavagutti S V."/>
        </authorList>
    </citation>
    <scope>NUCLEOTIDE SEQUENCE</scope>
</reference>
<dbReference type="NCBIfam" id="NF002378">
    <property type="entry name" value="PRK01372.1"/>
    <property type="match status" value="1"/>
</dbReference>
<dbReference type="Pfam" id="PF07478">
    <property type="entry name" value="Dala_Dala_lig_C"/>
    <property type="match status" value="1"/>
</dbReference>
<dbReference type="PANTHER" id="PTHR23132:SF23">
    <property type="entry name" value="D-ALANINE--D-ALANINE LIGASE B"/>
    <property type="match status" value="1"/>
</dbReference>